<dbReference type="AlphaFoldDB" id="A0A9W7QD67"/>
<proteinExistence type="predicted"/>
<evidence type="ECO:0000313" key="1">
    <source>
        <dbReference type="EMBL" id="KAB2390531.1"/>
    </source>
</evidence>
<reference evidence="1 2" key="1">
    <citation type="submission" date="2019-10" db="EMBL/GenBank/DDBJ databases">
        <title>Bacillus from the desert of Cuatro Cinegas, Coahuila.</title>
        <authorList>
            <person name="Olmedo-Alvarez G."/>
            <person name="Saldana S."/>
            <person name="Barcelo D."/>
        </authorList>
    </citation>
    <scope>NUCLEOTIDE SEQUENCE [LARGE SCALE GENOMIC DNA]</scope>
    <source>
        <strain evidence="1 2">CH417_13T</strain>
    </source>
</reference>
<gene>
    <name evidence="1" type="ORF">F8172_22990</name>
</gene>
<evidence type="ECO:0000313" key="2">
    <source>
        <dbReference type="Proteomes" id="UP000475765"/>
    </source>
</evidence>
<organism evidence="1 2">
    <name type="scientific">Bacillus cereus</name>
    <dbReference type="NCBI Taxonomy" id="1396"/>
    <lineage>
        <taxon>Bacteria</taxon>
        <taxon>Bacillati</taxon>
        <taxon>Bacillota</taxon>
        <taxon>Bacilli</taxon>
        <taxon>Bacillales</taxon>
        <taxon>Bacillaceae</taxon>
        <taxon>Bacillus</taxon>
        <taxon>Bacillus cereus group</taxon>
    </lineage>
</organism>
<name>A0A9W7QD67_BACCE</name>
<dbReference type="EMBL" id="WBPP01000042">
    <property type="protein sequence ID" value="KAB2390531.1"/>
    <property type="molecule type" value="Genomic_DNA"/>
</dbReference>
<accession>A0A9W7QD67</accession>
<comment type="caution">
    <text evidence="1">The sequence shown here is derived from an EMBL/GenBank/DDBJ whole genome shotgun (WGS) entry which is preliminary data.</text>
</comment>
<dbReference type="RefSeq" id="WP_078984846.1">
    <property type="nucleotide sequence ID" value="NZ_WBPL01000039.1"/>
</dbReference>
<sequence>MKKFVGIALAATIGIGGLGTFATTKTHAAVNNTESTKSGYQVSDVQGEFMHIKVGKPWSMTPSGNQYKYVLFSENKIYVNPKTGVVTAYEEGAAEGRVLDKNGNVVAIWYITACELPAT</sequence>
<dbReference type="Proteomes" id="UP000475765">
    <property type="component" value="Unassembled WGS sequence"/>
</dbReference>
<protein>
    <submittedName>
        <fullName evidence="1">Uncharacterized protein</fullName>
    </submittedName>
</protein>